<comment type="caution">
    <text evidence="7">The sequence shown here is derived from an EMBL/GenBank/DDBJ whole genome shotgun (WGS) entry which is preliminary data.</text>
</comment>
<dbReference type="InterPro" id="IPR000073">
    <property type="entry name" value="AB_hydrolase_1"/>
</dbReference>
<dbReference type="Gene3D" id="3.40.50.1820">
    <property type="entry name" value="alpha/beta hydrolase"/>
    <property type="match status" value="1"/>
</dbReference>
<reference evidence="7 8" key="1">
    <citation type="submission" date="2024-06" db="EMBL/GenBank/DDBJ databases">
        <title>Sorghum-associated microbial communities from plants grown in Nebraska, USA.</title>
        <authorList>
            <person name="Schachtman D."/>
        </authorList>
    </citation>
    <scope>NUCLEOTIDE SEQUENCE [LARGE SCALE GENOMIC DNA]</scope>
    <source>
        <strain evidence="7 8">2709</strain>
    </source>
</reference>
<sequence length="603" mass="66077">MRRNRLPGRFQVVLISAALASTLVACGGGGDSDPLRKYREQTVEWTACDAAMMGPEGVALVQGAIDAYGERLRCSSVRAPMDWANPERGDVFVGVTRLAAGKPEVRRGALLMNPGGPGADGLFINTLKFIGVFEGSNPDSAQGANQLRLLSEYDLVGFSPRGTGASTRLECSTNEISRKVDLSASGWSAPANIANAHYNDRKAAEACLKNPVTPYINTDATARDMDLLRGLLGDEKLNYVGHSYGTWLGAWYASLFPERVGKMVLDSSMDFSSRFEEASLAQPPTRQRLLDEVLVPYAVRHAAYFQLGEREEDVRAVIPSLSPRMQAVLNPRLADLTSSRNDADTFLWQISAARGLNAVLDIVDPMDEAAVAEALEAHAFYPGDAGRNAVLKVYAQAMWQDYRSAWVVPQNKSIALSSFYSVFWAVQCNDTSATTDMAVWDQLVEGLVERSPTFFVDNYRNLCGFWNGPKVNKPDLALMKPLDVLFVQTQYDSATFTEGATRFFSHLPAARRVYVKDDYQHGVYPYADSCVDPLVTNYLLGNSPTTHEEICAGHPLEQDALAMRANMKSASAEGPDAAVPPVYKDAQRAGELIKEFKRGLIRP</sequence>
<evidence type="ECO:0000259" key="5">
    <source>
        <dbReference type="Pfam" id="PF00561"/>
    </source>
</evidence>
<evidence type="ECO:0000256" key="1">
    <source>
        <dbReference type="ARBA" id="ARBA00010088"/>
    </source>
</evidence>
<dbReference type="InterPro" id="IPR013595">
    <property type="entry name" value="Pept_S33_TAP-like_C"/>
</dbReference>
<evidence type="ECO:0000256" key="2">
    <source>
        <dbReference type="ARBA" id="ARBA00022729"/>
    </source>
</evidence>
<feature type="domain" description="AB hydrolase-1" evidence="5">
    <location>
        <begin position="109"/>
        <end position="286"/>
    </location>
</feature>
<comment type="similarity">
    <text evidence="1">Belongs to the peptidase S33 family.</text>
</comment>
<protein>
    <submittedName>
        <fullName evidence="7">Pimeloyl-ACP methyl ester carboxylesterase</fullName>
    </submittedName>
</protein>
<evidence type="ECO:0000313" key="7">
    <source>
        <dbReference type="EMBL" id="MET4575201.1"/>
    </source>
</evidence>
<dbReference type="Proteomes" id="UP001549320">
    <property type="component" value="Unassembled WGS sequence"/>
</dbReference>
<keyword evidence="3" id="KW-0378">Hydrolase</keyword>
<dbReference type="PANTHER" id="PTHR43248:SF29">
    <property type="entry name" value="TRIPEPTIDYL AMINOPEPTIDASE"/>
    <property type="match status" value="1"/>
</dbReference>
<feature type="signal peptide" evidence="4">
    <location>
        <begin position="1"/>
        <end position="25"/>
    </location>
</feature>
<dbReference type="SUPFAM" id="SSF53474">
    <property type="entry name" value="alpha/beta-Hydrolases"/>
    <property type="match status" value="1"/>
</dbReference>
<accession>A0ABV2Q2E3</accession>
<feature type="chain" id="PRO_5046789469" evidence="4">
    <location>
        <begin position="26"/>
        <end position="603"/>
    </location>
</feature>
<dbReference type="Pfam" id="PF00561">
    <property type="entry name" value="Abhydrolase_1"/>
    <property type="match status" value="1"/>
</dbReference>
<evidence type="ECO:0000256" key="3">
    <source>
        <dbReference type="ARBA" id="ARBA00022801"/>
    </source>
</evidence>
<dbReference type="PANTHER" id="PTHR43248">
    <property type="entry name" value="2-SUCCINYL-6-HYDROXY-2,4-CYCLOHEXADIENE-1-CARBOXYLATE SYNTHASE"/>
    <property type="match status" value="1"/>
</dbReference>
<evidence type="ECO:0000256" key="4">
    <source>
        <dbReference type="SAM" id="SignalP"/>
    </source>
</evidence>
<dbReference type="EMBL" id="JBEPSH010000001">
    <property type="protein sequence ID" value="MET4575201.1"/>
    <property type="molecule type" value="Genomic_DNA"/>
</dbReference>
<gene>
    <name evidence="7" type="ORF">ABIE13_000298</name>
</gene>
<keyword evidence="2 4" id="KW-0732">Signal</keyword>
<dbReference type="InterPro" id="IPR029058">
    <property type="entry name" value="AB_hydrolase_fold"/>
</dbReference>
<dbReference type="Pfam" id="PF08386">
    <property type="entry name" value="Abhydrolase_4"/>
    <property type="match status" value="1"/>
</dbReference>
<evidence type="ECO:0000313" key="8">
    <source>
        <dbReference type="Proteomes" id="UP001549320"/>
    </source>
</evidence>
<evidence type="ECO:0000259" key="6">
    <source>
        <dbReference type="Pfam" id="PF08386"/>
    </source>
</evidence>
<feature type="domain" description="Peptidase S33 tripeptidyl aminopeptidase-like C-terminal" evidence="6">
    <location>
        <begin position="461"/>
        <end position="541"/>
    </location>
</feature>
<name>A0ABV2Q2E3_9BURK</name>
<proteinExistence type="inferred from homology"/>
<dbReference type="PROSITE" id="PS51257">
    <property type="entry name" value="PROKAR_LIPOPROTEIN"/>
    <property type="match status" value="1"/>
</dbReference>
<keyword evidence="8" id="KW-1185">Reference proteome</keyword>
<dbReference type="InterPro" id="IPR051601">
    <property type="entry name" value="Serine_prot/Carboxylest_S33"/>
</dbReference>
<organism evidence="7 8">
    <name type="scientific">Ottowia thiooxydans</name>
    <dbReference type="NCBI Taxonomy" id="219182"/>
    <lineage>
        <taxon>Bacteria</taxon>
        <taxon>Pseudomonadati</taxon>
        <taxon>Pseudomonadota</taxon>
        <taxon>Betaproteobacteria</taxon>
        <taxon>Burkholderiales</taxon>
        <taxon>Comamonadaceae</taxon>
        <taxon>Ottowia</taxon>
    </lineage>
</organism>